<dbReference type="OrthoDB" id="9810782at2"/>
<dbReference type="NCBIfam" id="NF005895">
    <property type="entry name" value="PRK07860.1"/>
    <property type="match status" value="1"/>
</dbReference>
<dbReference type="GO" id="GO:0048038">
    <property type="term" value="F:quinone binding"/>
    <property type="evidence" value="ECO:0007669"/>
    <property type="project" value="UniProtKB-UniRule"/>
</dbReference>
<dbReference type="Proteomes" id="UP000028058">
    <property type="component" value="Unassembled WGS sequence"/>
</dbReference>
<feature type="region of interest" description="Disordered" evidence="13">
    <location>
        <begin position="725"/>
        <end position="751"/>
    </location>
</feature>
<dbReference type="EC" id="7.1.1.-" evidence="12"/>
<dbReference type="InterPro" id="IPR050123">
    <property type="entry name" value="Prok_molybdopt-oxidoreductase"/>
</dbReference>
<evidence type="ECO:0000256" key="1">
    <source>
        <dbReference type="ARBA" id="ARBA00001966"/>
    </source>
</evidence>
<keyword evidence="5 12" id="KW-0874">Quinone</keyword>
<dbReference type="PROSITE" id="PS51669">
    <property type="entry name" value="4FE4S_MOW_BIS_MGD"/>
    <property type="match status" value="1"/>
</dbReference>
<evidence type="ECO:0000256" key="10">
    <source>
        <dbReference type="ARBA" id="ARBA00023027"/>
    </source>
</evidence>
<name>A0A3R7HEG7_9ACTN</name>
<evidence type="ECO:0000256" key="5">
    <source>
        <dbReference type="ARBA" id="ARBA00022719"/>
    </source>
</evidence>
<dbReference type="PANTHER" id="PTHR43105:SF12">
    <property type="entry name" value="NADH-QUINONE OXIDOREDUCTASE SUBUNIT G"/>
    <property type="match status" value="1"/>
</dbReference>
<dbReference type="GO" id="GO:0046872">
    <property type="term" value="F:metal ion binding"/>
    <property type="evidence" value="ECO:0007669"/>
    <property type="project" value="UniProtKB-UniRule"/>
</dbReference>
<evidence type="ECO:0000256" key="3">
    <source>
        <dbReference type="ARBA" id="ARBA00022485"/>
    </source>
</evidence>
<proteinExistence type="inferred from homology"/>
<keyword evidence="7 12" id="KW-1278">Translocase</keyword>
<organism evidence="17 18">
    <name type="scientific">Streptomyces xinghaiensis</name>
    <dbReference type="NCBI Taxonomy" id="1038928"/>
    <lineage>
        <taxon>Bacteria</taxon>
        <taxon>Bacillati</taxon>
        <taxon>Actinomycetota</taxon>
        <taxon>Actinomycetes</taxon>
        <taxon>Kitasatosporales</taxon>
        <taxon>Streptomycetaceae</taxon>
        <taxon>Streptomyces</taxon>
    </lineage>
</organism>
<reference evidence="17 18" key="1">
    <citation type="journal article" date="2014" name="Genome Announc.">
        <title>Draft Genome Sequence of Streptomyces fradiae ATCC 19609, a Strain Highly Sensitive to Antibiotics.</title>
        <authorList>
            <person name="Bekker O.B."/>
            <person name="Klimina K.M."/>
            <person name="Vatlin A.A."/>
            <person name="Zakharevich N.V."/>
            <person name="Kasianov A.S."/>
            <person name="Danilenko V.N."/>
        </authorList>
    </citation>
    <scope>NUCLEOTIDE SEQUENCE [LARGE SCALE GENOMIC DNA]</scope>
    <source>
        <strain evidence="17 18">ATCC 19609</strain>
    </source>
</reference>
<feature type="domain" description="4Fe-4S His(Cys)3-ligated-type" evidence="16">
    <location>
        <begin position="107"/>
        <end position="146"/>
    </location>
</feature>
<dbReference type="EMBL" id="JNAD02000008">
    <property type="protein sequence ID" value="RKM94478.1"/>
    <property type="molecule type" value="Genomic_DNA"/>
</dbReference>
<dbReference type="GO" id="GO:0003954">
    <property type="term" value="F:NADH dehydrogenase activity"/>
    <property type="evidence" value="ECO:0007669"/>
    <property type="project" value="TreeGrafter"/>
</dbReference>
<dbReference type="SMART" id="SM00929">
    <property type="entry name" value="NADH-G_4Fe-4S_3"/>
    <property type="match status" value="1"/>
</dbReference>
<dbReference type="PROSITE" id="PS00641">
    <property type="entry name" value="COMPLEX1_75K_1"/>
    <property type="match status" value="1"/>
</dbReference>
<dbReference type="InterPro" id="IPR006963">
    <property type="entry name" value="Mopterin_OxRdtase_4Fe-4S_dom"/>
</dbReference>
<evidence type="ECO:0000256" key="9">
    <source>
        <dbReference type="ARBA" id="ARBA00023014"/>
    </source>
</evidence>
<evidence type="ECO:0000256" key="12">
    <source>
        <dbReference type="RuleBase" id="RU003525"/>
    </source>
</evidence>
<evidence type="ECO:0000256" key="13">
    <source>
        <dbReference type="SAM" id="MobiDB-lite"/>
    </source>
</evidence>
<accession>A0A3R7HEG7</accession>
<keyword evidence="3 12" id="KW-0004">4Fe-4S</keyword>
<dbReference type="SUPFAM" id="SSF50692">
    <property type="entry name" value="ADC-like"/>
    <property type="match status" value="1"/>
</dbReference>
<dbReference type="PROSITE" id="PS00643">
    <property type="entry name" value="COMPLEX1_75K_3"/>
    <property type="match status" value="1"/>
</dbReference>
<evidence type="ECO:0000259" key="14">
    <source>
        <dbReference type="PROSITE" id="PS51085"/>
    </source>
</evidence>
<dbReference type="Pfam" id="PF22151">
    <property type="entry name" value="Fer4_NDSU1"/>
    <property type="match status" value="1"/>
</dbReference>
<dbReference type="GO" id="GO:0043546">
    <property type="term" value="F:molybdopterin cofactor binding"/>
    <property type="evidence" value="ECO:0007669"/>
    <property type="project" value="InterPro"/>
</dbReference>
<keyword evidence="10 12" id="KW-0520">NAD</keyword>
<evidence type="ECO:0000256" key="4">
    <source>
        <dbReference type="ARBA" id="ARBA00022714"/>
    </source>
</evidence>
<keyword evidence="9 12" id="KW-0411">Iron-sulfur</keyword>
<dbReference type="Pfam" id="PF13510">
    <property type="entry name" value="Fer2_4"/>
    <property type="match status" value="1"/>
</dbReference>
<gene>
    <name evidence="17" type="ORF">SFRA_018570</name>
</gene>
<dbReference type="CDD" id="cd00207">
    <property type="entry name" value="fer2"/>
    <property type="match status" value="1"/>
</dbReference>
<dbReference type="SUPFAM" id="SSF54292">
    <property type="entry name" value="2Fe-2S ferredoxin-like"/>
    <property type="match status" value="1"/>
</dbReference>
<dbReference type="GO" id="GO:0051539">
    <property type="term" value="F:4 iron, 4 sulfur cluster binding"/>
    <property type="evidence" value="ECO:0007669"/>
    <property type="project" value="UniProtKB-KW"/>
</dbReference>
<dbReference type="GO" id="GO:0051537">
    <property type="term" value="F:2 iron, 2 sulfur cluster binding"/>
    <property type="evidence" value="ECO:0007669"/>
    <property type="project" value="UniProtKB-UniRule"/>
</dbReference>
<dbReference type="AlphaFoldDB" id="A0A3R7HEG7"/>
<evidence type="ECO:0000256" key="8">
    <source>
        <dbReference type="ARBA" id="ARBA00023004"/>
    </source>
</evidence>
<comment type="catalytic activity">
    <reaction evidence="11 12">
        <text>a quinone + NADH + 5 H(+)(in) = a quinol + NAD(+) + 4 H(+)(out)</text>
        <dbReference type="Rhea" id="RHEA:57888"/>
        <dbReference type="ChEBI" id="CHEBI:15378"/>
        <dbReference type="ChEBI" id="CHEBI:24646"/>
        <dbReference type="ChEBI" id="CHEBI:57540"/>
        <dbReference type="ChEBI" id="CHEBI:57945"/>
        <dbReference type="ChEBI" id="CHEBI:132124"/>
    </reaction>
</comment>
<feature type="domain" description="4Fe-4S Mo/W bis-MGD-type" evidence="15">
    <location>
        <begin position="245"/>
        <end position="301"/>
    </location>
</feature>
<dbReference type="RefSeq" id="WP_043469347.1">
    <property type="nucleotide sequence ID" value="NZ_CP134822.1"/>
</dbReference>
<dbReference type="Pfam" id="PF00384">
    <property type="entry name" value="Molybdopterin"/>
    <property type="match status" value="1"/>
</dbReference>
<dbReference type="Gene3D" id="2.20.25.90">
    <property type="entry name" value="ADC-like domains"/>
    <property type="match status" value="1"/>
</dbReference>
<dbReference type="FunFam" id="3.30.70.20:FF:000016">
    <property type="entry name" value="NADH-quinone oxidoreductase"/>
    <property type="match status" value="1"/>
</dbReference>
<dbReference type="InterPro" id="IPR054351">
    <property type="entry name" value="NADH_UbQ_OxRdtase_ferredoxin"/>
</dbReference>
<dbReference type="InterPro" id="IPR000283">
    <property type="entry name" value="NADH_UbQ_OxRdtase_75kDa_su_CS"/>
</dbReference>
<dbReference type="GO" id="GO:0042773">
    <property type="term" value="P:ATP synthesis coupled electron transport"/>
    <property type="evidence" value="ECO:0007669"/>
    <property type="project" value="InterPro"/>
</dbReference>
<dbReference type="InterPro" id="IPR006657">
    <property type="entry name" value="MoPterin_dinucl-bd_dom"/>
</dbReference>
<dbReference type="GO" id="GO:0008137">
    <property type="term" value="F:NADH dehydrogenase (ubiquinone) activity"/>
    <property type="evidence" value="ECO:0007669"/>
    <property type="project" value="UniProtKB-UniRule"/>
</dbReference>
<feature type="domain" description="2Fe-2S ferredoxin-type" evidence="14">
    <location>
        <begin position="27"/>
        <end position="105"/>
    </location>
</feature>
<evidence type="ECO:0000259" key="16">
    <source>
        <dbReference type="PROSITE" id="PS51839"/>
    </source>
</evidence>
<dbReference type="SUPFAM" id="SSF54862">
    <property type="entry name" value="4Fe-4S ferredoxins"/>
    <property type="match status" value="1"/>
</dbReference>
<dbReference type="InterPro" id="IPR009010">
    <property type="entry name" value="Asp_de-COase-like_dom_sf"/>
</dbReference>
<protein>
    <recommendedName>
        <fullName evidence="12">NADH-quinone oxidoreductase</fullName>
        <ecNumber evidence="12">7.1.1.-</ecNumber>
    </recommendedName>
</protein>
<dbReference type="Gene3D" id="3.30.70.20">
    <property type="match status" value="1"/>
</dbReference>
<dbReference type="Pfam" id="PF10588">
    <property type="entry name" value="NADH-G_4Fe-4S_3"/>
    <property type="match status" value="1"/>
</dbReference>
<dbReference type="SMART" id="SM00926">
    <property type="entry name" value="Molybdop_Fe4S4"/>
    <property type="match status" value="1"/>
</dbReference>
<dbReference type="PROSITE" id="PS51085">
    <property type="entry name" value="2FE2S_FER_2"/>
    <property type="match status" value="1"/>
</dbReference>
<comment type="function">
    <text evidence="12">NDH-1 shuttles electrons from NADH, via FMN and iron-sulfur (Fe-S) centers, to quinones in the respiratory chain. Couples the redox reaction to proton translocation (for every two electrons transferred, four hydrogen ions are translocated across the cytoplasmic membrane), and thus conserves the redox energy in a proton gradient.</text>
</comment>
<keyword evidence="4 12" id="KW-0001">2Fe-2S</keyword>
<evidence type="ECO:0000256" key="6">
    <source>
        <dbReference type="ARBA" id="ARBA00022723"/>
    </source>
</evidence>
<dbReference type="FunFam" id="3.10.20.740:FF:000001">
    <property type="entry name" value="NADH-quinone oxidoreductase subunit G"/>
    <property type="match status" value="1"/>
</dbReference>
<dbReference type="InterPro" id="IPR036010">
    <property type="entry name" value="2Fe-2S_ferredoxin-like_sf"/>
</dbReference>
<keyword evidence="8 12" id="KW-0408">Iron</keyword>
<dbReference type="Pfam" id="PF01568">
    <property type="entry name" value="Molydop_binding"/>
    <property type="match status" value="1"/>
</dbReference>
<evidence type="ECO:0000313" key="18">
    <source>
        <dbReference type="Proteomes" id="UP000028058"/>
    </source>
</evidence>
<keyword evidence="6 12" id="KW-0479">Metal-binding</keyword>
<keyword evidence="18" id="KW-1185">Reference proteome</keyword>
<evidence type="ECO:0000256" key="2">
    <source>
        <dbReference type="ARBA" id="ARBA00005404"/>
    </source>
</evidence>
<evidence type="ECO:0000313" key="17">
    <source>
        <dbReference type="EMBL" id="RKM94478.1"/>
    </source>
</evidence>
<dbReference type="PROSITE" id="PS00642">
    <property type="entry name" value="COMPLEX1_75K_2"/>
    <property type="match status" value="1"/>
</dbReference>
<comment type="cofactor">
    <cofactor evidence="1 12">
        <name>[4Fe-4S] cluster</name>
        <dbReference type="ChEBI" id="CHEBI:49883"/>
    </cofactor>
</comment>
<dbReference type="Pfam" id="PF22117">
    <property type="entry name" value="Fer4_Nqo3"/>
    <property type="match status" value="1"/>
</dbReference>
<dbReference type="Gene3D" id="3.40.50.740">
    <property type="match status" value="2"/>
</dbReference>
<dbReference type="GO" id="GO:0016020">
    <property type="term" value="C:membrane"/>
    <property type="evidence" value="ECO:0007669"/>
    <property type="project" value="InterPro"/>
</dbReference>
<evidence type="ECO:0000256" key="11">
    <source>
        <dbReference type="ARBA" id="ARBA00047712"/>
    </source>
</evidence>
<dbReference type="SUPFAM" id="SSF53706">
    <property type="entry name" value="Formate dehydrogenase/DMSO reductase, domains 1-3"/>
    <property type="match status" value="1"/>
</dbReference>
<dbReference type="PROSITE" id="PS51839">
    <property type="entry name" value="4FE4S_HC3"/>
    <property type="match status" value="1"/>
</dbReference>
<keyword evidence="17" id="KW-0560">Oxidoreductase</keyword>
<dbReference type="InterPro" id="IPR010228">
    <property type="entry name" value="NADH_UbQ_OxRdtase_Gsu"/>
</dbReference>
<sequence length="868" mass="90847">MTVTAAASNSGSTGSSGSGEAAVPPEDLVTLTIDGITTSVPKGTLVIRAAEELGIEIPRFCDHPLLDPVGACRQCLVEVEGQRKPMASCTITCTDGMVVKTQLTSPVAEKSQRGMMEFLLINHPLDCPVCDKGGECPLQNQAMSTGQADTRFDGQKRTYDKPVPISTQVLLDRERCVLCARCTRFSKEIAGDPMIELLERGALQQIGTGEDVPFQSYFSGNTIQICPVGALTSAAYRFRSRPFDLVSSAGVCEHCAGGCATRTDHRRGKVMRRLAGHDPEVNEEWLCDKGRFAFRYAQRPDRLTTPLVRAESGELEPASWPEALEAAARGLAAARGRTGVLTGGRLTAEDAYAYAKFARIALDTNDIDFRARVHSTEEADFLASRVAGRGTDLDGTGVTYTALEKAPAVLLAGFESEEEAPGVFLRLRKAMRKHGQKTFSLAPYATPGLTKAGGILLPAAPGTEAEWLDALAGRIGLEAEGEAAADALRAEGAVIVVGERLAASPGALSAAVRAATATGARLVWIPRRAGERGAVEAGALPGLLPGGRPATDPRAREETAAAWGVSAAELPHRLGRDTGEIIEAATTGGLAALLVGGVEVADLPDPAAARRALDEVGFLVSLELRPSEVTERADVVLPVAAVAEKAGTYLNWEGRARMFEASIKPDQMTRRHVVPDSRVLHMLADTLADLGAGDGERSTERSAARLALPDLLAVRREMDRLGGWAGAVPAGPGDSDYGGPAGGTTRSATRPSAGEAVLAGHRLLLDQGVLQVGDEALAGTRHEAVARLSAATAAEAGIAEGEPLRVSGPAGAVELPLRITEMPDRVVWLPLNSTGGGVLADTGARPGEVVRLSAATAAAGTEAEEVRS</sequence>
<comment type="similarity">
    <text evidence="2 12">Belongs to the complex I 75 kDa subunit family.</text>
</comment>
<dbReference type="Gene3D" id="3.40.228.10">
    <property type="entry name" value="Dimethylsulfoxide Reductase, domain 2"/>
    <property type="match status" value="1"/>
</dbReference>
<dbReference type="PANTHER" id="PTHR43105">
    <property type="entry name" value="RESPIRATORY NITRATE REDUCTASE"/>
    <property type="match status" value="1"/>
</dbReference>
<dbReference type="InterPro" id="IPR019574">
    <property type="entry name" value="NADH_UbQ_OxRdtase_Gsu_4Fe4S-bd"/>
</dbReference>
<dbReference type="Gene3D" id="3.10.20.740">
    <property type="match status" value="1"/>
</dbReference>
<comment type="caution">
    <text evidence="17">The sequence shown here is derived from an EMBL/GenBank/DDBJ whole genome shotgun (WGS) entry which is preliminary data.</text>
</comment>
<dbReference type="NCBIfam" id="TIGR01973">
    <property type="entry name" value="NuoG"/>
    <property type="match status" value="1"/>
</dbReference>
<comment type="cofactor">
    <cofactor evidence="12">
        <name>[2Fe-2S] cluster</name>
        <dbReference type="ChEBI" id="CHEBI:190135"/>
    </cofactor>
    <text evidence="12">Binds 1 [2Fe-2S] cluster per subunit.</text>
</comment>
<evidence type="ECO:0000259" key="15">
    <source>
        <dbReference type="PROSITE" id="PS51669"/>
    </source>
</evidence>
<dbReference type="InterPro" id="IPR001041">
    <property type="entry name" value="2Fe-2S_ferredoxin-type"/>
</dbReference>
<feature type="compositionally biased region" description="Low complexity" evidence="13">
    <location>
        <begin position="1"/>
        <end position="22"/>
    </location>
</feature>
<dbReference type="InterPro" id="IPR006656">
    <property type="entry name" value="Mopterin_OxRdtase"/>
</dbReference>
<evidence type="ECO:0000256" key="7">
    <source>
        <dbReference type="ARBA" id="ARBA00022967"/>
    </source>
</evidence>
<feature type="region of interest" description="Disordered" evidence="13">
    <location>
        <begin position="1"/>
        <end position="23"/>
    </location>
</feature>